<dbReference type="InterPro" id="IPR002591">
    <property type="entry name" value="Phosphodiest/P_Trfase"/>
</dbReference>
<dbReference type="InterPro" id="IPR044925">
    <property type="entry name" value="His-Me_finger_sf"/>
</dbReference>
<dbReference type="InterPro" id="IPR017850">
    <property type="entry name" value="Alkaline_phosphatase_core_sf"/>
</dbReference>
<gene>
    <name evidence="5" type="ORF">OFUS_LOCUS19821</name>
</gene>
<dbReference type="Proteomes" id="UP000749559">
    <property type="component" value="Unassembled WGS sequence"/>
</dbReference>
<dbReference type="Pfam" id="PF01223">
    <property type="entry name" value="Endonuclease_NS"/>
    <property type="match status" value="1"/>
</dbReference>
<dbReference type="PANTHER" id="PTHR10151">
    <property type="entry name" value="ECTONUCLEOTIDE PYROPHOSPHATASE/PHOSPHODIESTERASE"/>
    <property type="match status" value="1"/>
</dbReference>
<dbReference type="InterPro" id="IPR020821">
    <property type="entry name" value="ENPP1-3/EXOG-like_nuc-like"/>
</dbReference>
<feature type="domain" description="DNA/RNA non-specific endonuclease/pyrophosphatase/phosphodiesterase" evidence="4">
    <location>
        <begin position="522"/>
        <end position="746"/>
    </location>
</feature>
<dbReference type="AlphaFoldDB" id="A0A8J1U5I6"/>
<keyword evidence="2" id="KW-0325">Glycoprotein</keyword>
<dbReference type="SMART" id="SM00477">
    <property type="entry name" value="NUC"/>
    <property type="match status" value="1"/>
</dbReference>
<dbReference type="InterPro" id="IPR044929">
    <property type="entry name" value="DNA/RNA_non-sp_Endonuclease_sf"/>
</dbReference>
<protein>
    <submittedName>
        <fullName evidence="5">Uncharacterized protein</fullName>
    </submittedName>
</protein>
<proteinExistence type="predicted"/>
<dbReference type="EMBL" id="CAIIXF020000009">
    <property type="protein sequence ID" value="CAH1795254.1"/>
    <property type="molecule type" value="Genomic_DNA"/>
</dbReference>
<keyword evidence="1" id="KW-0378">Hydrolase</keyword>
<name>A0A8J1U5I6_OWEFU</name>
<evidence type="ECO:0000256" key="2">
    <source>
        <dbReference type="ARBA" id="ARBA00023180"/>
    </source>
</evidence>
<evidence type="ECO:0000259" key="4">
    <source>
        <dbReference type="SMART" id="SM00892"/>
    </source>
</evidence>
<evidence type="ECO:0000313" key="6">
    <source>
        <dbReference type="Proteomes" id="UP000749559"/>
    </source>
</evidence>
<dbReference type="GO" id="GO:0003676">
    <property type="term" value="F:nucleic acid binding"/>
    <property type="evidence" value="ECO:0007669"/>
    <property type="project" value="InterPro"/>
</dbReference>
<dbReference type="Gene3D" id="3.30.1360.180">
    <property type="match status" value="1"/>
</dbReference>
<dbReference type="OrthoDB" id="415411at2759"/>
<dbReference type="PANTHER" id="PTHR10151:SF114">
    <property type="entry name" value="ECTONUCLEOTIDE PYROPHOSPHATASE_PHOSPHODIESTERASE C27A7.3"/>
    <property type="match status" value="1"/>
</dbReference>
<dbReference type="SUPFAM" id="SSF54060">
    <property type="entry name" value="His-Me finger endonucleases"/>
    <property type="match status" value="1"/>
</dbReference>
<sequence length="760" mass="86061">YVKNLKMSNLLDVISLLLTVSFCKTAWIDEPCRNSATPQCPAGYDEPPLLIVSLDGFRAEYLLRNLTPTLQRFTECGSHSKYMRAVYPTKTFVNHYSIISGLYPEDHGLIDQNMYDMEMRAQFRFTTDSKNDPRWWQGEPFWNTVMRQGKRANAMFWPGSDVEIQGMRPNVWFPYDGSFPYTERVETVLGWIDEPVGTRPDFMTLYFEEPDSSGHSVGPNEQEVLDALIIIDEMIGLIMDGLQDRGLANCINIIITADHGMGQLGCDQVVYMRDYIFMNDYYIYTGPNGRMSSRYVYRNGRIEHVPDGEGPTPNETIAQLNCVNDHMDVFKKEDFPKRHHYAKHNRIEEVLNDIDDGWFLTRYNAPLGCLGGSHGYDETFTSMHAIFLAHGPGIKSGVEIDAFDNIEVYNMMAGLLGVTPSLNNGTSGTLNQMLEQPLGILSTPSIPYATCPYPDEQEYSYRISNSDCVCEAIEGYTNKTIVELDEQLILGETEITSSQTRHAPYGQPLLVDNKGVAACVLTQRDYIHSFTQRIHMPLWSSVQVTSSMNGRPIDDDTACIRQDARLTLDGAARCAEYSDIFQDEIDRALLFTPSFLGTTDNRLDAMVSSNMVPMYRSFRDNIWRYVQSMLLQYGQRFETVQITSGPIFDYNYDGLADSPNDIERRVGDGPVPIPTHYFVISTRCAGTLDANNQCSAELKVQTFIIPHAPSISNCMANDEFLANNIARVKDVELLTGLEFFPNMNQEQAVRVRTSLPEALW</sequence>
<dbReference type="GO" id="GO:0046872">
    <property type="term" value="F:metal ion binding"/>
    <property type="evidence" value="ECO:0007669"/>
    <property type="project" value="InterPro"/>
</dbReference>
<dbReference type="Gene3D" id="3.40.570.10">
    <property type="entry name" value="Extracellular Endonuclease, subunit A"/>
    <property type="match status" value="1"/>
</dbReference>
<keyword evidence="6" id="KW-1185">Reference proteome</keyword>
<evidence type="ECO:0000259" key="3">
    <source>
        <dbReference type="SMART" id="SM00477"/>
    </source>
</evidence>
<evidence type="ECO:0000256" key="1">
    <source>
        <dbReference type="ARBA" id="ARBA00022801"/>
    </source>
</evidence>
<accession>A0A8J1U5I6</accession>
<comment type="caution">
    <text evidence="5">The sequence shown here is derived from an EMBL/GenBank/DDBJ whole genome shotgun (WGS) entry which is preliminary data.</text>
</comment>
<dbReference type="SMART" id="SM00892">
    <property type="entry name" value="Endonuclease_NS"/>
    <property type="match status" value="1"/>
</dbReference>
<dbReference type="Gene3D" id="3.40.720.10">
    <property type="entry name" value="Alkaline Phosphatase, subunit A"/>
    <property type="match status" value="1"/>
</dbReference>
<dbReference type="SUPFAM" id="SSF53649">
    <property type="entry name" value="Alkaline phosphatase-like"/>
    <property type="match status" value="1"/>
</dbReference>
<dbReference type="Pfam" id="PF01663">
    <property type="entry name" value="Phosphodiest"/>
    <property type="match status" value="1"/>
</dbReference>
<reference evidence="5" key="1">
    <citation type="submission" date="2022-03" db="EMBL/GenBank/DDBJ databases">
        <authorList>
            <person name="Martin C."/>
        </authorList>
    </citation>
    <scope>NUCLEOTIDE SEQUENCE</scope>
</reference>
<dbReference type="CDD" id="cd16018">
    <property type="entry name" value="Enpp"/>
    <property type="match status" value="1"/>
</dbReference>
<dbReference type="InterPro" id="IPR001604">
    <property type="entry name" value="Endo_G_ENPP1-like_dom"/>
</dbReference>
<feature type="non-terminal residue" evidence="5">
    <location>
        <position position="1"/>
    </location>
</feature>
<feature type="domain" description="ENPP1-3/EXOG-like endonuclease/phosphodiesterase" evidence="3">
    <location>
        <begin position="523"/>
        <end position="746"/>
    </location>
</feature>
<organism evidence="5 6">
    <name type="scientific">Owenia fusiformis</name>
    <name type="common">Polychaete worm</name>
    <dbReference type="NCBI Taxonomy" id="6347"/>
    <lineage>
        <taxon>Eukaryota</taxon>
        <taxon>Metazoa</taxon>
        <taxon>Spiralia</taxon>
        <taxon>Lophotrochozoa</taxon>
        <taxon>Annelida</taxon>
        <taxon>Polychaeta</taxon>
        <taxon>Sedentaria</taxon>
        <taxon>Canalipalpata</taxon>
        <taxon>Sabellida</taxon>
        <taxon>Oweniida</taxon>
        <taxon>Oweniidae</taxon>
        <taxon>Owenia</taxon>
    </lineage>
</organism>
<evidence type="ECO:0000313" key="5">
    <source>
        <dbReference type="EMBL" id="CAH1795254.1"/>
    </source>
</evidence>
<dbReference type="GO" id="GO:0016787">
    <property type="term" value="F:hydrolase activity"/>
    <property type="evidence" value="ECO:0007669"/>
    <property type="project" value="UniProtKB-KW"/>
</dbReference>